<organism evidence="3 4">
    <name type="scientific">Alteribacillus bidgolensis</name>
    <dbReference type="NCBI Taxonomy" id="930129"/>
    <lineage>
        <taxon>Bacteria</taxon>
        <taxon>Bacillati</taxon>
        <taxon>Bacillota</taxon>
        <taxon>Bacilli</taxon>
        <taxon>Bacillales</taxon>
        <taxon>Bacillaceae</taxon>
        <taxon>Alteribacillus</taxon>
    </lineage>
</organism>
<protein>
    <submittedName>
        <fullName evidence="3">Flagellar hook-associated protein 2</fullName>
    </submittedName>
</protein>
<keyword evidence="3" id="KW-0282">Flagellum</keyword>
<keyword evidence="3" id="KW-0966">Cell projection</keyword>
<keyword evidence="3" id="KW-0969">Cilium</keyword>
<evidence type="ECO:0000313" key="3">
    <source>
        <dbReference type="EMBL" id="SDH64472.1"/>
    </source>
</evidence>
<gene>
    <name evidence="3" type="ORF">SAMN05216352_10257</name>
</gene>
<dbReference type="Proteomes" id="UP000199017">
    <property type="component" value="Unassembled WGS sequence"/>
</dbReference>
<dbReference type="AlphaFoldDB" id="A0A1G8E3D9"/>
<dbReference type="OrthoDB" id="9776025at2"/>
<dbReference type="PANTHER" id="PTHR30288">
    <property type="entry name" value="FLAGELLAR CAP/ASSEMBLY PROTEIN FLID"/>
    <property type="match status" value="1"/>
</dbReference>
<keyword evidence="1" id="KW-0175">Coiled coil</keyword>
<sequence length="271" mass="31367">MQIDNRITGFASGMDINQQVRDLMQVERQPLVKMEQDALRLQYEMEGYREMNREYQSFSDSIFDGIIRRSNTTAKQAISSNENLTEIEQWEERSQSGYLRRDDLLTNGLDTMRRNMYDEVDTGEGAAFSQLTEIGITTSSNYMDRGKLEVDETELEQAIQEDSEAVYQLFSADGESYEEKGVARRVRESLDHTMDSISERAGGPAMPSPDQFTIGREMNNLDDRMSNFERRMQKTEERYWDQFTRMEQAMAEANAQARQMQQQMAGMGGMM</sequence>
<dbReference type="GO" id="GO:0009424">
    <property type="term" value="C:bacterial-type flagellum hook"/>
    <property type="evidence" value="ECO:0007669"/>
    <property type="project" value="InterPro"/>
</dbReference>
<evidence type="ECO:0000313" key="4">
    <source>
        <dbReference type="Proteomes" id="UP000199017"/>
    </source>
</evidence>
<dbReference type="GO" id="GO:0007155">
    <property type="term" value="P:cell adhesion"/>
    <property type="evidence" value="ECO:0007669"/>
    <property type="project" value="InterPro"/>
</dbReference>
<reference evidence="3 4" key="1">
    <citation type="submission" date="2016-10" db="EMBL/GenBank/DDBJ databases">
        <authorList>
            <person name="de Groot N.N."/>
        </authorList>
    </citation>
    <scope>NUCLEOTIDE SEQUENCE [LARGE SCALE GENOMIC DNA]</scope>
    <source>
        <strain evidence="4">P4B,CCM 7963,CECT 7998,DSM 25260,IBRC-M 10614,KCTC 13821</strain>
    </source>
</reference>
<dbReference type="EMBL" id="FNDU01000002">
    <property type="protein sequence ID" value="SDH64472.1"/>
    <property type="molecule type" value="Genomic_DNA"/>
</dbReference>
<proteinExistence type="predicted"/>
<dbReference type="GO" id="GO:0071973">
    <property type="term" value="P:bacterial-type flagellum-dependent cell motility"/>
    <property type="evidence" value="ECO:0007669"/>
    <property type="project" value="TreeGrafter"/>
</dbReference>
<dbReference type="InterPro" id="IPR040026">
    <property type="entry name" value="FliD"/>
</dbReference>
<feature type="domain" description="Flagellar hook-associated protein 2 C-terminal" evidence="2">
    <location>
        <begin position="74"/>
        <end position="255"/>
    </location>
</feature>
<evidence type="ECO:0000259" key="2">
    <source>
        <dbReference type="Pfam" id="PF07195"/>
    </source>
</evidence>
<dbReference type="PANTHER" id="PTHR30288:SF0">
    <property type="entry name" value="FLAGELLAR HOOK-ASSOCIATED PROTEIN 2"/>
    <property type="match status" value="1"/>
</dbReference>
<dbReference type="GO" id="GO:0009421">
    <property type="term" value="C:bacterial-type flagellum filament cap"/>
    <property type="evidence" value="ECO:0007669"/>
    <property type="project" value="InterPro"/>
</dbReference>
<feature type="coiled-coil region" evidence="1">
    <location>
        <begin position="218"/>
        <end position="263"/>
    </location>
</feature>
<name>A0A1G8E3D9_9BACI</name>
<dbReference type="InterPro" id="IPR010809">
    <property type="entry name" value="FliD_C"/>
</dbReference>
<dbReference type="RefSeq" id="WP_091580916.1">
    <property type="nucleotide sequence ID" value="NZ_FNDU01000002.1"/>
</dbReference>
<dbReference type="STRING" id="930129.SAMN05216352_10257"/>
<accession>A0A1G8E3D9</accession>
<dbReference type="Pfam" id="PF07195">
    <property type="entry name" value="FliD_C"/>
    <property type="match status" value="1"/>
</dbReference>
<evidence type="ECO:0000256" key="1">
    <source>
        <dbReference type="SAM" id="Coils"/>
    </source>
</evidence>
<keyword evidence="4" id="KW-1185">Reference proteome</keyword>